<gene>
    <name evidence="2" type="primary">ATP8</name>
</gene>
<keyword evidence="1" id="KW-1133">Transmembrane helix</keyword>
<feature type="transmembrane region" description="Helical" evidence="1">
    <location>
        <begin position="7"/>
        <end position="29"/>
    </location>
</feature>
<keyword evidence="1" id="KW-0472">Membrane</keyword>
<sequence>MPQMMPLNWMMLFSFFSIMLIMFSIMNYYTPFNKATCMSSSNPTKKILTWKW</sequence>
<accession>A0A172QHL6</accession>
<proteinExistence type="predicted"/>
<organism evidence="2">
    <name type="scientific">Statilia sp. FY-2016a</name>
    <dbReference type="NCBI Taxonomy" id="1848996"/>
    <lineage>
        <taxon>Eukaryota</taxon>
        <taxon>Metazoa</taxon>
        <taxon>Ecdysozoa</taxon>
        <taxon>Arthropoda</taxon>
        <taxon>Hexapoda</taxon>
        <taxon>Insecta</taxon>
        <taxon>Pterygota</taxon>
        <taxon>Neoptera</taxon>
        <taxon>Polyneoptera</taxon>
        <taxon>Dictyoptera</taxon>
        <taxon>Mantodea</taxon>
        <taxon>Eumantodea</taxon>
        <taxon>Mantoidea</taxon>
        <taxon>Mantidae</taxon>
        <taxon>Mantinae</taxon>
        <taxon>Mantini</taxon>
        <taxon>Statilia</taxon>
    </lineage>
</organism>
<geneLocation type="mitochondrion" evidence="2"/>
<evidence type="ECO:0000313" key="2">
    <source>
        <dbReference type="EMBL" id="AND97187.1"/>
    </source>
</evidence>
<dbReference type="AlphaFoldDB" id="A0A172QHL6"/>
<keyword evidence="2" id="KW-0496">Mitochondrion</keyword>
<dbReference type="EMBL" id="KU201316">
    <property type="protein sequence ID" value="AND97187.1"/>
    <property type="molecule type" value="Genomic_DNA"/>
</dbReference>
<name>A0A172QHL6_9NEOP</name>
<protein>
    <submittedName>
        <fullName evidence="2">ATP synthase F0 subunit 8</fullName>
    </submittedName>
</protein>
<reference evidence="2" key="1">
    <citation type="journal article" date="2016" name="Sci. Rep.">
        <title>Mitochondrial genomes of praying mantises (Dictyoptera, Mantodea): rearrangement, duplication, and reassignment of tRNA genes.</title>
        <authorList>
            <person name="Ye F."/>
            <person name="Lan X.E."/>
            <person name="Zhu W.B."/>
            <person name="You P."/>
        </authorList>
    </citation>
    <scope>NUCLEOTIDE SEQUENCE</scope>
    <source>
        <strain evidence="2">Hainan</strain>
    </source>
</reference>
<evidence type="ECO:0000256" key="1">
    <source>
        <dbReference type="SAM" id="Phobius"/>
    </source>
</evidence>
<keyword evidence="1" id="KW-0812">Transmembrane</keyword>